<feature type="non-terminal residue" evidence="3">
    <location>
        <position position="1"/>
    </location>
</feature>
<evidence type="ECO:0000259" key="2">
    <source>
        <dbReference type="Pfam" id="PF21070"/>
    </source>
</evidence>
<proteinExistence type="predicted"/>
<evidence type="ECO:0000313" key="3">
    <source>
        <dbReference type="EMBL" id="EGU56812.1"/>
    </source>
</evidence>
<feature type="domain" description="Type VI secretion system component TssM1 helical" evidence="2">
    <location>
        <begin position="195"/>
        <end position="291"/>
    </location>
</feature>
<protein>
    <recommendedName>
        <fullName evidence="5">Type VI secretion system membrane subunit TssM</fullName>
    </recommendedName>
</protein>
<dbReference type="Pfam" id="PF06744">
    <property type="entry name" value="IcmF_C"/>
    <property type="match status" value="1"/>
</dbReference>
<dbReference type="InterPro" id="IPR053156">
    <property type="entry name" value="T6SS_TssM-like"/>
</dbReference>
<accession>A0ABP2LMY9</accession>
<gene>
    <name evidence="3" type="ORF">VITU9109_05041</name>
</gene>
<dbReference type="EMBL" id="AFWI01000106">
    <property type="protein sequence ID" value="EGU56812.1"/>
    <property type="molecule type" value="Genomic_DNA"/>
</dbReference>
<dbReference type="PANTHER" id="PTHR36153:SF1">
    <property type="entry name" value="TYPE VI SECRETION SYSTEM COMPONENT TSSM1"/>
    <property type="match status" value="1"/>
</dbReference>
<evidence type="ECO:0000313" key="4">
    <source>
        <dbReference type="Proteomes" id="UP000003836"/>
    </source>
</evidence>
<name>A0ABP2LMY9_9VIBR</name>
<evidence type="ECO:0000259" key="1">
    <source>
        <dbReference type="Pfam" id="PF06744"/>
    </source>
</evidence>
<sequence length="355" mass="39822">IQMTTSVYWRNALSELKVQHYDNVGDLTNAVDLISGPSSPLTTVLKQVYANTQFSPVGDKNALVSKVNPKLLEVASSTSEAAEEVLKPDYLLMKRVEQAFNLLNQLQVSETPNSPTPWDETIAALSRVRTYMKDIADAPDPQMAALAAAQHRMNSTDADPLIKLKQIAQKSPEPVRSWLLEVVKQSWSVMITESSKGIQTQWYSEIYSKFRELGLGKYPFDLSATEEISIEDFELLFASGGLLDTFIQKNFAPFYDTNLWVPKQVDGETMPISPALLVQLRNYNVIRDTLINKSTNRINIPFSAKVLDLDSSAIRASIKIADTDISYYHGPSRIREMEWPPQNGDFNISITIQDV</sequence>
<dbReference type="Pfam" id="PF21070">
    <property type="entry name" value="IcmF_helical"/>
    <property type="match status" value="1"/>
</dbReference>
<dbReference type="InterPro" id="IPR048677">
    <property type="entry name" value="TssM1_hel"/>
</dbReference>
<reference evidence="3 4" key="1">
    <citation type="journal article" date="2012" name="Int. J. Syst. Evol. Microbiol.">
        <title>Vibrio caribbeanicus sp. nov., isolated from the marine sponge Scleritoderma cyanea.</title>
        <authorList>
            <person name="Hoffmann M."/>
            <person name="Monday S.R."/>
            <person name="Allard M.W."/>
            <person name="Strain E.A."/>
            <person name="Whittaker P."/>
            <person name="Naum M."/>
            <person name="McCarthy P.J."/>
            <person name="Lopez J.V."/>
            <person name="Fischer M."/>
            <person name="Brown E.W."/>
        </authorList>
    </citation>
    <scope>NUCLEOTIDE SEQUENCE [LARGE SCALE GENOMIC DNA]</scope>
    <source>
        <strain evidence="3 4">ATCC 19109</strain>
    </source>
</reference>
<organism evidence="3 4">
    <name type="scientific">Vibrio tubiashii ATCC 19109</name>
    <dbReference type="NCBI Taxonomy" id="1051646"/>
    <lineage>
        <taxon>Bacteria</taxon>
        <taxon>Pseudomonadati</taxon>
        <taxon>Pseudomonadota</taxon>
        <taxon>Gammaproteobacteria</taxon>
        <taxon>Vibrionales</taxon>
        <taxon>Vibrionaceae</taxon>
        <taxon>Vibrio</taxon>
        <taxon>Vibrio oreintalis group</taxon>
    </lineage>
</organism>
<dbReference type="InterPro" id="IPR010623">
    <property type="entry name" value="IcmF_C"/>
</dbReference>
<comment type="caution">
    <text evidence="3">The sequence shown here is derived from an EMBL/GenBank/DDBJ whole genome shotgun (WGS) entry which is preliminary data.</text>
</comment>
<dbReference type="PANTHER" id="PTHR36153">
    <property type="entry name" value="INNER MEMBRANE PROTEIN-RELATED"/>
    <property type="match status" value="1"/>
</dbReference>
<evidence type="ECO:0008006" key="5">
    <source>
        <dbReference type="Google" id="ProtNLM"/>
    </source>
</evidence>
<keyword evidence="4" id="KW-1185">Reference proteome</keyword>
<feature type="domain" description="Type VI secretion system IcmF C-terminal" evidence="1">
    <location>
        <begin position="302"/>
        <end position="353"/>
    </location>
</feature>
<dbReference type="Proteomes" id="UP000003836">
    <property type="component" value="Unassembled WGS sequence"/>
</dbReference>
<feature type="non-terminal residue" evidence="3">
    <location>
        <position position="355"/>
    </location>
</feature>